<name>A0A087DF33_9BIFI</name>
<gene>
    <name evidence="5" type="ORF">BISA_0170</name>
</gene>
<evidence type="ECO:0000256" key="3">
    <source>
        <dbReference type="ARBA" id="ARBA00022683"/>
    </source>
</evidence>
<dbReference type="GO" id="GO:0009401">
    <property type="term" value="P:phosphoenolpyruvate-dependent sugar phosphotransferase system"/>
    <property type="evidence" value="ECO:0007669"/>
    <property type="project" value="UniProtKB-KW"/>
</dbReference>
<protein>
    <submittedName>
        <fullName evidence="5">Histidine-containing phosphocarrier protein (Hpr protein) of Pts transport system</fullName>
    </submittedName>
</protein>
<comment type="caution">
    <text evidence="5">The sequence shown here is derived from an EMBL/GenBank/DDBJ whole genome shotgun (WGS) entry which is preliminary data.</text>
</comment>
<dbReference type="STRING" id="1437607.BISA_0170"/>
<reference evidence="5 6" key="1">
    <citation type="submission" date="2014-03" db="EMBL/GenBank/DDBJ databases">
        <title>Genomics of Bifidobacteria.</title>
        <authorList>
            <person name="Ventura M."/>
            <person name="Milani C."/>
            <person name="Lugli G.A."/>
        </authorList>
    </citation>
    <scope>NUCLEOTIDE SEQUENCE [LARGE SCALE GENOMIC DNA]</scope>
    <source>
        <strain evidence="5 6">DSM 23967</strain>
    </source>
</reference>
<dbReference type="Gene3D" id="3.30.1340.10">
    <property type="entry name" value="HPr-like"/>
    <property type="match status" value="1"/>
</dbReference>
<dbReference type="RefSeq" id="WP_033889658.1">
    <property type="nucleotide sequence ID" value="NZ_JDUT01000002.1"/>
</dbReference>
<dbReference type="CDD" id="cd00367">
    <property type="entry name" value="PTS-HPr_like"/>
    <property type="match status" value="1"/>
</dbReference>
<evidence type="ECO:0000259" key="4">
    <source>
        <dbReference type="PROSITE" id="PS51350"/>
    </source>
</evidence>
<sequence>MSQEFTFTVSDPEGMHARPAGLLVAKAQQYDSTIIVSHDGKSVDAKRIFGVMGLGVKQGDEVTVKVQGNDEVNAAAEFEQFLKENL</sequence>
<accession>A0A087DF33</accession>
<proteinExistence type="predicted"/>
<dbReference type="Proteomes" id="UP000029066">
    <property type="component" value="Unassembled WGS sequence"/>
</dbReference>
<dbReference type="PANTHER" id="PTHR33705">
    <property type="entry name" value="PHOSPHOCARRIER PROTEIN HPR"/>
    <property type="match status" value="1"/>
</dbReference>
<comment type="subcellular location">
    <subcellularLocation>
        <location evidence="1">Cytoplasm</location>
    </subcellularLocation>
</comment>
<keyword evidence="2" id="KW-0963">Cytoplasm</keyword>
<dbReference type="EMBL" id="JGZN01000003">
    <property type="protein sequence ID" value="KFI94133.1"/>
    <property type="molecule type" value="Genomic_DNA"/>
</dbReference>
<dbReference type="PRINTS" id="PR00107">
    <property type="entry name" value="PHOSPHOCPHPR"/>
</dbReference>
<dbReference type="GO" id="GO:0005737">
    <property type="term" value="C:cytoplasm"/>
    <property type="evidence" value="ECO:0007669"/>
    <property type="project" value="UniProtKB-SubCell"/>
</dbReference>
<keyword evidence="3" id="KW-0598">Phosphotransferase system</keyword>
<dbReference type="InterPro" id="IPR050399">
    <property type="entry name" value="HPr"/>
</dbReference>
<evidence type="ECO:0000313" key="5">
    <source>
        <dbReference type="EMBL" id="KFI94133.1"/>
    </source>
</evidence>
<organism evidence="5 6">
    <name type="scientific">Bifidobacterium saguini DSM 23967</name>
    <dbReference type="NCBI Taxonomy" id="1437607"/>
    <lineage>
        <taxon>Bacteria</taxon>
        <taxon>Bacillati</taxon>
        <taxon>Actinomycetota</taxon>
        <taxon>Actinomycetes</taxon>
        <taxon>Bifidobacteriales</taxon>
        <taxon>Bifidobacteriaceae</taxon>
        <taxon>Bifidobacterium</taxon>
    </lineage>
</organism>
<evidence type="ECO:0000256" key="1">
    <source>
        <dbReference type="ARBA" id="ARBA00004496"/>
    </source>
</evidence>
<dbReference type="InterPro" id="IPR000032">
    <property type="entry name" value="HPr-like"/>
</dbReference>
<feature type="domain" description="HPr" evidence="4">
    <location>
        <begin position="1"/>
        <end position="86"/>
    </location>
</feature>
<dbReference type="Pfam" id="PF00381">
    <property type="entry name" value="PTS-HPr"/>
    <property type="match status" value="1"/>
</dbReference>
<dbReference type="SUPFAM" id="SSF55594">
    <property type="entry name" value="HPr-like"/>
    <property type="match status" value="1"/>
</dbReference>
<dbReference type="PROSITE" id="PS51350">
    <property type="entry name" value="PTS_HPR_DOM"/>
    <property type="match status" value="1"/>
</dbReference>
<dbReference type="PANTHER" id="PTHR33705:SF2">
    <property type="entry name" value="PHOSPHOCARRIER PROTEIN NPR"/>
    <property type="match status" value="1"/>
</dbReference>
<dbReference type="InterPro" id="IPR035895">
    <property type="entry name" value="HPr-like_sf"/>
</dbReference>
<evidence type="ECO:0000256" key="2">
    <source>
        <dbReference type="ARBA" id="ARBA00022490"/>
    </source>
</evidence>
<dbReference type="NCBIfam" id="TIGR01003">
    <property type="entry name" value="PTS_HPr_family"/>
    <property type="match status" value="1"/>
</dbReference>
<dbReference type="OrthoDB" id="9809047at2"/>
<evidence type="ECO:0000313" key="6">
    <source>
        <dbReference type="Proteomes" id="UP000029066"/>
    </source>
</evidence>
<dbReference type="AlphaFoldDB" id="A0A087DF33"/>